<accession>Q7UTE0</accession>
<name>Q7UTE0_RHOBA</name>
<proteinExistence type="predicted"/>
<keyword evidence="3" id="KW-1185">Reference proteome</keyword>
<evidence type="ECO:0000313" key="2">
    <source>
        <dbReference type="EMBL" id="CAD73496.1"/>
    </source>
</evidence>
<organism evidence="2 3">
    <name type="scientific">Rhodopirellula baltica (strain DSM 10527 / NCIMB 13988 / SH1)</name>
    <dbReference type="NCBI Taxonomy" id="243090"/>
    <lineage>
        <taxon>Bacteria</taxon>
        <taxon>Pseudomonadati</taxon>
        <taxon>Planctomycetota</taxon>
        <taxon>Planctomycetia</taxon>
        <taxon>Pirellulales</taxon>
        <taxon>Pirellulaceae</taxon>
        <taxon>Rhodopirellula</taxon>
    </lineage>
</organism>
<dbReference type="EnsemblBacteria" id="CAD73496">
    <property type="protein sequence ID" value="CAD73496"/>
    <property type="gene ID" value="RB3935"/>
</dbReference>
<dbReference type="Proteomes" id="UP000001025">
    <property type="component" value="Chromosome"/>
</dbReference>
<evidence type="ECO:0000256" key="1">
    <source>
        <dbReference type="SAM" id="MobiDB-lite"/>
    </source>
</evidence>
<gene>
    <name evidence="2" type="ordered locus">RB3935</name>
</gene>
<dbReference type="STRING" id="243090.RB3935"/>
<sequence>MISKDWECGQVPVARSSGAMHQPVRPANNFPSFPSPTTDQRLGLANLIFSINLTT</sequence>
<feature type="region of interest" description="Disordered" evidence="1">
    <location>
        <begin position="17"/>
        <end position="36"/>
    </location>
</feature>
<dbReference type="KEGG" id="rba:RB3935"/>
<evidence type="ECO:0000313" key="3">
    <source>
        <dbReference type="Proteomes" id="UP000001025"/>
    </source>
</evidence>
<dbReference type="AlphaFoldDB" id="Q7UTE0"/>
<dbReference type="EMBL" id="BX294139">
    <property type="protein sequence ID" value="CAD73496.1"/>
    <property type="molecule type" value="Genomic_DNA"/>
</dbReference>
<protein>
    <submittedName>
        <fullName evidence="2">Uncharacterized protein</fullName>
    </submittedName>
</protein>
<dbReference type="InParanoid" id="Q7UTE0"/>
<reference evidence="2 3" key="1">
    <citation type="journal article" date="2003" name="Proc. Natl. Acad. Sci. U.S.A.">
        <title>Complete genome sequence of the marine planctomycete Pirellula sp. strain 1.</title>
        <authorList>
            <person name="Gloeckner F.O."/>
            <person name="Kube M."/>
            <person name="Bauer M."/>
            <person name="Teeling H."/>
            <person name="Lombardot T."/>
            <person name="Ludwig W."/>
            <person name="Gade D."/>
            <person name="Beck A."/>
            <person name="Borzym K."/>
            <person name="Heitmann K."/>
            <person name="Rabus R."/>
            <person name="Schlesner H."/>
            <person name="Amann R."/>
            <person name="Reinhardt R."/>
        </authorList>
    </citation>
    <scope>NUCLEOTIDE SEQUENCE [LARGE SCALE GENOMIC DNA]</scope>
    <source>
        <strain evidence="3">DSM 10527 / NCIMB 13988 / SH1</strain>
    </source>
</reference>
<dbReference type="HOGENOM" id="CLU_3029364_0_0_0"/>